<keyword evidence="4" id="KW-0238">DNA-binding</keyword>
<evidence type="ECO:0000313" key="9">
    <source>
        <dbReference type="Proteomes" id="UP000053599"/>
    </source>
</evidence>
<dbReference type="EMBL" id="KN846954">
    <property type="protein sequence ID" value="KIV78527.1"/>
    <property type="molecule type" value="Genomic_DNA"/>
</dbReference>
<evidence type="ECO:0000256" key="1">
    <source>
        <dbReference type="ARBA" id="ARBA00022723"/>
    </source>
</evidence>
<dbReference type="GO" id="GO:0000981">
    <property type="term" value="F:DNA-binding transcription factor activity, RNA polymerase II-specific"/>
    <property type="evidence" value="ECO:0007669"/>
    <property type="project" value="InterPro"/>
</dbReference>
<evidence type="ECO:0000256" key="6">
    <source>
        <dbReference type="ARBA" id="ARBA00023242"/>
    </source>
</evidence>
<evidence type="ECO:0000313" key="8">
    <source>
        <dbReference type="EMBL" id="KIV78527.1"/>
    </source>
</evidence>
<keyword evidence="3" id="KW-0805">Transcription regulation</keyword>
<dbReference type="Pfam" id="PF00172">
    <property type="entry name" value="Zn_clus"/>
    <property type="match status" value="1"/>
</dbReference>
<name>A0A0D1Y6P9_9EURO</name>
<dbReference type="CDD" id="cd00067">
    <property type="entry name" value="GAL4"/>
    <property type="match status" value="1"/>
</dbReference>
<reference evidence="8 9" key="1">
    <citation type="submission" date="2015-01" db="EMBL/GenBank/DDBJ databases">
        <title>The Genome Sequence of Exophiala sideris CBS121828.</title>
        <authorList>
            <consortium name="The Broad Institute Genomics Platform"/>
            <person name="Cuomo C."/>
            <person name="de Hoog S."/>
            <person name="Gorbushina A."/>
            <person name="Stielow B."/>
            <person name="Teixiera M."/>
            <person name="Abouelleil A."/>
            <person name="Chapman S.B."/>
            <person name="Priest M."/>
            <person name="Young S.K."/>
            <person name="Wortman J."/>
            <person name="Nusbaum C."/>
            <person name="Birren B."/>
        </authorList>
    </citation>
    <scope>NUCLEOTIDE SEQUENCE [LARGE SCALE GENOMIC DNA]</scope>
    <source>
        <strain evidence="8 9">CBS 121828</strain>
    </source>
</reference>
<dbReference type="GO" id="GO:0008270">
    <property type="term" value="F:zinc ion binding"/>
    <property type="evidence" value="ECO:0007669"/>
    <property type="project" value="InterPro"/>
</dbReference>
<feature type="domain" description="Zn(2)-C6 fungal-type" evidence="7">
    <location>
        <begin position="19"/>
        <end position="49"/>
    </location>
</feature>
<evidence type="ECO:0000256" key="5">
    <source>
        <dbReference type="ARBA" id="ARBA00023163"/>
    </source>
</evidence>
<dbReference type="Proteomes" id="UP000053599">
    <property type="component" value="Unassembled WGS sequence"/>
</dbReference>
<keyword evidence="2" id="KW-0862">Zinc</keyword>
<keyword evidence="5" id="KW-0804">Transcription</keyword>
<dbReference type="OrthoDB" id="4160768at2759"/>
<keyword evidence="6" id="KW-0539">Nucleus</keyword>
<gene>
    <name evidence="8" type="ORF">PV11_10236</name>
</gene>
<dbReference type="GO" id="GO:0003677">
    <property type="term" value="F:DNA binding"/>
    <property type="evidence" value="ECO:0007669"/>
    <property type="project" value="UniProtKB-KW"/>
</dbReference>
<dbReference type="PANTHER" id="PTHR47660">
    <property type="entry name" value="TRANSCRIPTION FACTOR WITH C2H2 AND ZN(2)-CYS(6) DNA BINDING DOMAIN (EUROFUNG)-RELATED-RELATED"/>
    <property type="match status" value="1"/>
</dbReference>
<proteinExistence type="predicted"/>
<dbReference type="STRING" id="1016849.A0A0D1Y6P9"/>
<dbReference type="InterPro" id="IPR001138">
    <property type="entry name" value="Zn2Cys6_DnaBD"/>
</dbReference>
<evidence type="ECO:0000256" key="3">
    <source>
        <dbReference type="ARBA" id="ARBA00023015"/>
    </source>
</evidence>
<dbReference type="AlphaFoldDB" id="A0A0D1Y6P9"/>
<accession>A0A0D1Y6P9</accession>
<evidence type="ECO:0000256" key="2">
    <source>
        <dbReference type="ARBA" id="ARBA00022833"/>
    </source>
</evidence>
<dbReference type="Gene3D" id="4.10.240.10">
    <property type="entry name" value="Zn(2)-C6 fungal-type DNA-binding domain"/>
    <property type="match status" value="1"/>
</dbReference>
<dbReference type="PROSITE" id="PS50048">
    <property type="entry name" value="ZN2_CY6_FUNGAL_2"/>
    <property type="match status" value="1"/>
</dbReference>
<protein>
    <recommendedName>
        <fullName evidence="7">Zn(2)-C6 fungal-type domain-containing protein</fullName>
    </recommendedName>
</protein>
<sequence length="451" mass="51120">MAMEAFAPMDNLPKTKQKSCDSCVSGKRRCDRRKPVCTRCAQRQISCIYAKFIPTGQLDRDEAESTTLFMRGIASENPSSALVGPGCPPNDGFGDIAIDSQPGGAPTESMQNFMMNNSYDANVPMDSFANLFGNNYTLCQDPWLFQVEQEAMQERPSSPVDEEVLQAYRNMAGVCVDVEPWHLYDPSSSLHYTVNRVKSFIDDVSTRNATPFMHRYLYKDYTPPCILSCFATSVLYTHRTEANTAMVMRTIHSNVRELVNAETGHIAALPVEKLARTQALFLYQIIRLLNGDVTLRAQGESDIALLQTWLGDLSKVRENLSDSAQLGHHAKRNLAPQWESWIFAESVRRTIIIAHSFLKIYEMMQGPEKGDDQGIWAHVHRWTISRHLWEANSSSGFAYNWKGRPHFIISNYSFQHFLQHGRGEDVDEFAEILLRVYMGADAMKKFVCSRT</sequence>
<keyword evidence="1" id="KW-0479">Metal-binding</keyword>
<dbReference type="SMART" id="SM00066">
    <property type="entry name" value="GAL4"/>
    <property type="match status" value="1"/>
</dbReference>
<dbReference type="PANTHER" id="PTHR47660:SF3">
    <property type="entry name" value="FINGER DOMAIN PROTEIN, PUTATIVE (AFU_ORTHOLOGUE AFUA_4G03310)-RELATED"/>
    <property type="match status" value="1"/>
</dbReference>
<dbReference type="SUPFAM" id="SSF57701">
    <property type="entry name" value="Zn2/Cys6 DNA-binding domain"/>
    <property type="match status" value="1"/>
</dbReference>
<organism evidence="8 9">
    <name type="scientific">Exophiala sideris</name>
    <dbReference type="NCBI Taxonomy" id="1016849"/>
    <lineage>
        <taxon>Eukaryota</taxon>
        <taxon>Fungi</taxon>
        <taxon>Dikarya</taxon>
        <taxon>Ascomycota</taxon>
        <taxon>Pezizomycotina</taxon>
        <taxon>Eurotiomycetes</taxon>
        <taxon>Chaetothyriomycetidae</taxon>
        <taxon>Chaetothyriales</taxon>
        <taxon>Herpotrichiellaceae</taxon>
        <taxon>Exophiala</taxon>
    </lineage>
</organism>
<evidence type="ECO:0000259" key="7">
    <source>
        <dbReference type="PROSITE" id="PS50048"/>
    </source>
</evidence>
<evidence type="ECO:0000256" key="4">
    <source>
        <dbReference type="ARBA" id="ARBA00023125"/>
    </source>
</evidence>
<dbReference type="InterPro" id="IPR036864">
    <property type="entry name" value="Zn2-C6_fun-type_DNA-bd_sf"/>
</dbReference>